<name>A0A640KDT1_LEITA</name>
<dbReference type="Proteomes" id="UP000419144">
    <property type="component" value="Unassembled WGS sequence"/>
</dbReference>
<evidence type="ECO:0000313" key="1">
    <source>
        <dbReference type="EMBL" id="GET85669.1"/>
    </source>
</evidence>
<proteinExistence type="predicted"/>
<dbReference type="EMBL" id="BLBS01000004">
    <property type="protein sequence ID" value="GET85669.1"/>
    <property type="molecule type" value="Genomic_DNA"/>
</dbReference>
<gene>
    <name evidence="1" type="ORF">LtaPh_0406200</name>
</gene>
<dbReference type="AlphaFoldDB" id="A0A640KDT1"/>
<evidence type="ECO:0000313" key="2">
    <source>
        <dbReference type="Proteomes" id="UP000419144"/>
    </source>
</evidence>
<organism evidence="1 2">
    <name type="scientific">Leishmania tarentolae</name>
    <name type="common">Sauroleishmania tarentolae</name>
    <dbReference type="NCBI Taxonomy" id="5689"/>
    <lineage>
        <taxon>Eukaryota</taxon>
        <taxon>Discoba</taxon>
        <taxon>Euglenozoa</taxon>
        <taxon>Kinetoplastea</taxon>
        <taxon>Metakinetoplastina</taxon>
        <taxon>Trypanosomatida</taxon>
        <taxon>Trypanosomatidae</taxon>
        <taxon>Leishmaniinae</taxon>
        <taxon>Leishmania</taxon>
        <taxon>lizard Leishmania</taxon>
    </lineage>
</organism>
<accession>A0A640KDT1</accession>
<comment type="caution">
    <text evidence="1">The sequence shown here is derived from an EMBL/GenBank/DDBJ whole genome shotgun (WGS) entry which is preliminary data.</text>
</comment>
<protein>
    <submittedName>
        <fullName evidence="1">Uncharacterized protein</fullName>
    </submittedName>
</protein>
<reference evidence="1" key="1">
    <citation type="submission" date="2019-11" db="EMBL/GenBank/DDBJ databases">
        <title>Leishmania tarentolae CDS.</title>
        <authorList>
            <person name="Goto Y."/>
            <person name="Yamagishi J."/>
        </authorList>
    </citation>
    <scope>NUCLEOTIDE SEQUENCE [LARGE SCALE GENOMIC DNA]</scope>
    <source>
        <strain evidence="1">Parrot Tar II</strain>
    </source>
</reference>
<keyword evidence="2" id="KW-1185">Reference proteome</keyword>
<dbReference type="OrthoDB" id="261740at2759"/>
<sequence>MSNGEEQVIALLQELGATALPKFVDSGEALTYMAYRDGVLEKAIRLLNSEYIGPSSNSIQPLRVNSEQLANSVIERIFDEHTQVLRSKLAEAEKVADMWKKVALFGGAEKGKSVCHTAPAQLTLPDSARVSIGLQVCGTDDDAAASESNMNTLQCEFLCEAVKKYLEGWCTEMLSIVEEKLQLWLSSQLYLASVTVSQHKHEVAHLSFDDGLLLLDKQNSVSQVPSFIGNAKLSSETMSRAERNKSLTGTMSSSIALSPDVNPMQQLILSPLDATTFNVPGLNHPQLGMSSPGDARAHLAMLSLAHLYTLCTQ</sequence>
<dbReference type="VEuPathDB" id="TriTrypDB:LtaPh_0406200"/>